<reference evidence="1" key="1">
    <citation type="journal article" date="2015" name="Nature">
        <title>Complex archaea that bridge the gap between prokaryotes and eukaryotes.</title>
        <authorList>
            <person name="Spang A."/>
            <person name="Saw J.H."/>
            <person name="Jorgensen S.L."/>
            <person name="Zaremba-Niedzwiedzka K."/>
            <person name="Martijn J."/>
            <person name="Lind A.E."/>
            <person name="van Eijk R."/>
            <person name="Schleper C."/>
            <person name="Guy L."/>
            <person name="Ettema T.J."/>
        </authorList>
    </citation>
    <scope>NUCLEOTIDE SEQUENCE</scope>
</reference>
<comment type="caution">
    <text evidence="1">The sequence shown here is derived from an EMBL/GenBank/DDBJ whole genome shotgun (WGS) entry which is preliminary data.</text>
</comment>
<proteinExistence type="predicted"/>
<evidence type="ECO:0000313" key="1">
    <source>
        <dbReference type="EMBL" id="KKM23492.1"/>
    </source>
</evidence>
<name>A0A0F9I7H0_9ZZZZ</name>
<protein>
    <submittedName>
        <fullName evidence="1">Uncharacterized protein</fullName>
    </submittedName>
</protein>
<accession>A0A0F9I7H0</accession>
<sequence>MSLKSPITYSEWYFKHRVDADRAFDEAKEQAIAPHFASLLGDMPELSELPSGVQSFMQTLANPTSPGLAGFLVSAGGEFAAETLRDAIAPAITMLKRAVNRRARETWLTAQQAVTLSQRKKITDEYFYLLTASEGYEDIAADSLFTSQLPYPTVTQLMTWARYHGDFDNTRSKVWEKFGVPVDDYDMWEWLSHQHVNTQQAQELFKRGVLQESDFIGEMRRIGWDTWDANYMKDLSYRLPNSMLLLQGGLLQGLQDTELLDNIIKGDIHPEWAKTYYDAVMTKPDSRDLVAYHLRKDPSLSTLPQELTKIGIHPQYTDVYKTLAYQIPPIADIITMAVREAFSPAIATKFGQYEDFPTELQEWAGKKGLSKEWAERYWAAHWSLPSVQQGFEMLHRGKIDISELNMLLRAQDVMPFWRDKLTAIAYRPLTRVDVRRMYKEGVLDEREVFESYLEQGYDDQNAERMAEFTVKQTLTSLSKFTSSDIIKAFSTRMIDRGTSIQLLRDIGIRNDDANYIISTAEYKKQWEFTDEQIKGIRNLYKKRIYDENTARDNLSKLNLPSEQIDVLMQQWFYDKVDELDATWSTAQTLKFLRRGIISADRARHELYLIGYTQDRIDVYLRDSIWKPPQS</sequence>
<dbReference type="AlphaFoldDB" id="A0A0F9I7H0"/>
<dbReference type="EMBL" id="LAZR01013112">
    <property type="protein sequence ID" value="KKM23492.1"/>
    <property type="molecule type" value="Genomic_DNA"/>
</dbReference>
<organism evidence="1">
    <name type="scientific">marine sediment metagenome</name>
    <dbReference type="NCBI Taxonomy" id="412755"/>
    <lineage>
        <taxon>unclassified sequences</taxon>
        <taxon>metagenomes</taxon>
        <taxon>ecological metagenomes</taxon>
    </lineage>
</organism>
<gene>
    <name evidence="1" type="ORF">LCGC14_1614620</name>
</gene>